<dbReference type="EMBL" id="HBIK01031650">
    <property type="protein sequence ID" value="CAE0389841.1"/>
    <property type="molecule type" value="Transcribed_RNA"/>
</dbReference>
<name>A0A7S3KRT4_EUPCR</name>
<gene>
    <name evidence="1" type="ORF">ECRA1380_LOCUS14817</name>
</gene>
<accession>A0A7S3KRT4</accession>
<proteinExistence type="predicted"/>
<sequence length="171" mass="18088">MSISGFFAQYKCSNPCSSLNDLIRFEYWAGTYQYTGSTGAIDGSTGPSAAIITKTAPDSTDTSSASIQKAVHNIATDVNGLTLSNTYNLPATNTTTYMKCFLDGNSDTNKRTSNDIPSTYGHSANEVELTSGNVTSVSGNSGNNSNNGTSLAYRMTILPALLIWILLQIGV</sequence>
<evidence type="ECO:0000313" key="1">
    <source>
        <dbReference type="EMBL" id="CAE0389841.1"/>
    </source>
</evidence>
<reference evidence="1" key="1">
    <citation type="submission" date="2021-01" db="EMBL/GenBank/DDBJ databases">
        <authorList>
            <person name="Corre E."/>
            <person name="Pelletier E."/>
            <person name="Niang G."/>
            <person name="Scheremetjew M."/>
            <person name="Finn R."/>
            <person name="Kale V."/>
            <person name="Holt S."/>
            <person name="Cochrane G."/>
            <person name="Meng A."/>
            <person name="Brown T."/>
            <person name="Cohen L."/>
        </authorList>
    </citation>
    <scope>NUCLEOTIDE SEQUENCE</scope>
    <source>
        <strain evidence="1">CT5</strain>
    </source>
</reference>
<dbReference type="AlphaFoldDB" id="A0A7S3KRT4"/>
<protein>
    <submittedName>
        <fullName evidence="1">Uncharacterized protein</fullName>
    </submittedName>
</protein>
<organism evidence="1">
    <name type="scientific">Euplotes crassus</name>
    <dbReference type="NCBI Taxonomy" id="5936"/>
    <lineage>
        <taxon>Eukaryota</taxon>
        <taxon>Sar</taxon>
        <taxon>Alveolata</taxon>
        <taxon>Ciliophora</taxon>
        <taxon>Intramacronucleata</taxon>
        <taxon>Spirotrichea</taxon>
        <taxon>Hypotrichia</taxon>
        <taxon>Euplotida</taxon>
        <taxon>Euplotidae</taxon>
        <taxon>Moneuplotes</taxon>
    </lineage>
</organism>